<feature type="region of interest" description="Disordered" evidence="8">
    <location>
        <begin position="29"/>
        <end position="58"/>
    </location>
</feature>
<keyword evidence="3" id="KW-0677">Repeat</keyword>
<evidence type="ECO:0000256" key="2">
    <source>
        <dbReference type="ARBA" id="ARBA00022574"/>
    </source>
</evidence>
<reference evidence="9" key="1">
    <citation type="submission" date="2021-06" db="EMBL/GenBank/DDBJ databases">
        <title>Comparative genomics, transcriptomics and evolutionary studies reveal genomic signatures of adaptation to plant cell wall in hemibiotrophic fungi.</title>
        <authorList>
            <consortium name="DOE Joint Genome Institute"/>
            <person name="Baroncelli R."/>
            <person name="Diaz J.F."/>
            <person name="Benocci T."/>
            <person name="Peng M."/>
            <person name="Battaglia E."/>
            <person name="Haridas S."/>
            <person name="Andreopoulos W."/>
            <person name="Labutti K."/>
            <person name="Pangilinan J."/>
            <person name="Floch G.L."/>
            <person name="Makela M.R."/>
            <person name="Henrissat B."/>
            <person name="Grigoriev I.V."/>
            <person name="Crouch J.A."/>
            <person name="De Vries R.P."/>
            <person name="Sukno S.A."/>
            <person name="Thon M.R."/>
        </authorList>
    </citation>
    <scope>NUCLEOTIDE SEQUENCE</scope>
    <source>
        <strain evidence="9">CBS 193.32</strain>
    </source>
</reference>
<dbReference type="RefSeq" id="XP_060421331.1">
    <property type="nucleotide sequence ID" value="XM_060576657.1"/>
</dbReference>
<dbReference type="Gene3D" id="2.130.10.10">
    <property type="entry name" value="YVTN repeat-like/Quinoprotein amine dehydrogenase"/>
    <property type="match status" value="1"/>
</dbReference>
<dbReference type="InterPro" id="IPR015943">
    <property type="entry name" value="WD40/YVTN_repeat-like_dom_sf"/>
</dbReference>
<proteinExistence type="inferred from homology"/>
<keyword evidence="2" id="KW-0853">WD repeat</keyword>
<comment type="pathway">
    <text evidence="1">Protein modification; peptidyl-diphthamide biosynthesis.</text>
</comment>
<dbReference type="SMART" id="SM00320">
    <property type="entry name" value="WD40"/>
    <property type="match status" value="3"/>
</dbReference>
<comment type="catalytic activity">
    <reaction evidence="7">
        <text>diphthine methyl ester-[translation elongation factor 2] + H2O = diphthine-[translation elongation factor 2] + methanol + H(+)</text>
        <dbReference type="Rhea" id="RHEA:42656"/>
        <dbReference type="Rhea" id="RHEA-COMP:10172"/>
        <dbReference type="Rhea" id="RHEA-COMP:10173"/>
        <dbReference type="ChEBI" id="CHEBI:15377"/>
        <dbReference type="ChEBI" id="CHEBI:15378"/>
        <dbReference type="ChEBI" id="CHEBI:17790"/>
        <dbReference type="ChEBI" id="CHEBI:79005"/>
        <dbReference type="ChEBI" id="CHEBI:82696"/>
        <dbReference type="EC" id="3.1.1.97"/>
    </reaction>
</comment>
<comment type="caution">
    <text evidence="9">The sequence shown here is derived from an EMBL/GenBank/DDBJ whole genome shotgun (WGS) entry which is preliminary data.</text>
</comment>
<dbReference type="InterPro" id="IPR036322">
    <property type="entry name" value="WD40_repeat_dom_sf"/>
</dbReference>
<dbReference type="GO" id="GO:0005737">
    <property type="term" value="C:cytoplasm"/>
    <property type="evidence" value="ECO:0007669"/>
    <property type="project" value="TreeGrafter"/>
</dbReference>
<dbReference type="Proteomes" id="UP001224890">
    <property type="component" value="Unassembled WGS sequence"/>
</dbReference>
<comment type="similarity">
    <text evidence="5">Belongs to the DPH7 family.</text>
</comment>
<dbReference type="SUPFAM" id="SSF50978">
    <property type="entry name" value="WD40 repeat-like"/>
    <property type="match status" value="1"/>
</dbReference>
<evidence type="ECO:0000256" key="5">
    <source>
        <dbReference type="ARBA" id="ARBA00038092"/>
    </source>
</evidence>
<organism evidence="9 10">
    <name type="scientific">Colletotrichum godetiae</name>
    <dbReference type="NCBI Taxonomy" id="1209918"/>
    <lineage>
        <taxon>Eukaryota</taxon>
        <taxon>Fungi</taxon>
        <taxon>Dikarya</taxon>
        <taxon>Ascomycota</taxon>
        <taxon>Pezizomycotina</taxon>
        <taxon>Sordariomycetes</taxon>
        <taxon>Hypocreomycetidae</taxon>
        <taxon>Glomerellales</taxon>
        <taxon>Glomerellaceae</taxon>
        <taxon>Colletotrichum</taxon>
        <taxon>Colletotrichum acutatum species complex</taxon>
    </lineage>
</organism>
<evidence type="ECO:0000256" key="8">
    <source>
        <dbReference type="SAM" id="MobiDB-lite"/>
    </source>
</evidence>
<dbReference type="EMBL" id="JAHMHR010000151">
    <property type="protein sequence ID" value="KAK1656567.1"/>
    <property type="molecule type" value="Genomic_DNA"/>
</dbReference>
<dbReference type="GeneID" id="85461183"/>
<protein>
    <recommendedName>
        <fullName evidence="6">methylated diphthine methylhydrolase</fullName>
        <ecNumber evidence="6">3.1.1.97</ecNumber>
    </recommendedName>
</protein>
<evidence type="ECO:0000256" key="3">
    <source>
        <dbReference type="ARBA" id="ARBA00022737"/>
    </source>
</evidence>
<dbReference type="PANTHER" id="PTHR46042:SF1">
    <property type="entry name" value="DIPHTHINE METHYLTRANSFERASE"/>
    <property type="match status" value="1"/>
</dbReference>
<gene>
    <name evidence="9" type="ORF">BDP55DRAFT_688630</name>
</gene>
<dbReference type="PANTHER" id="PTHR46042">
    <property type="entry name" value="DIPHTHINE METHYLTRANSFERASE"/>
    <property type="match status" value="1"/>
</dbReference>
<dbReference type="AlphaFoldDB" id="A0AAJ0EMG5"/>
<dbReference type="EC" id="3.1.1.97" evidence="6"/>
<dbReference type="InterPro" id="IPR052415">
    <property type="entry name" value="Diphthine_MTase"/>
</dbReference>
<dbReference type="Pfam" id="PF00400">
    <property type="entry name" value="WD40"/>
    <property type="match status" value="1"/>
</dbReference>
<evidence type="ECO:0000256" key="4">
    <source>
        <dbReference type="ARBA" id="ARBA00022801"/>
    </source>
</evidence>
<dbReference type="InterPro" id="IPR001680">
    <property type="entry name" value="WD40_rpt"/>
</dbReference>
<keyword evidence="4" id="KW-0378">Hydrolase</keyword>
<evidence type="ECO:0000256" key="6">
    <source>
        <dbReference type="ARBA" id="ARBA00039131"/>
    </source>
</evidence>
<name>A0AAJ0EMG5_9PEZI</name>
<evidence type="ECO:0000256" key="1">
    <source>
        <dbReference type="ARBA" id="ARBA00005156"/>
    </source>
</evidence>
<keyword evidence="10" id="KW-1185">Reference proteome</keyword>
<accession>A0AAJ0EMG5</accession>
<dbReference type="GO" id="GO:0061685">
    <property type="term" value="F:diphthine methylesterase activity"/>
    <property type="evidence" value="ECO:0007669"/>
    <property type="project" value="UniProtKB-EC"/>
</dbReference>
<dbReference type="GO" id="GO:0017183">
    <property type="term" value="P:protein histidyl modification to diphthamide"/>
    <property type="evidence" value="ECO:0007669"/>
    <property type="project" value="TreeGrafter"/>
</dbReference>
<evidence type="ECO:0000313" key="9">
    <source>
        <dbReference type="EMBL" id="KAK1656567.1"/>
    </source>
</evidence>
<evidence type="ECO:0000256" key="7">
    <source>
        <dbReference type="ARBA" id="ARBA00047551"/>
    </source>
</evidence>
<sequence>MLLIPRRFWKGLQLSNRLAAAKFRGRELRDPSACAGADKPSRNSLASSEPKKHRTSNLKFDLPHTFSPDFRLDTAEKRDKAAYSVRHSPSSKILTAQPKAGSLEFFFSVQKKRQPSHNPTMGNSAPIITSKQSLILDLPPSCIEFCSSHPSYFVVGTYNLVKEEETTTELSENADVAVLKKPQNRNGSLIVYQLVDGLVQQVQTLLHPAAILDLHFCPSAGRQDILAVVSSTGTLSIFRLNPVADASEPLKHLATSRISDVPEGVLFLSGVWDPNNAASIALTTSSGEVRIMRLGDSWEIIDEEDSEAIITHSLEAWTVAFSPPDQATPFILYSGGDDSALRYTSCSRNEDAGIEALYTPLNVPGHGAGVTAILPIPLTLADNSRLLVTGSYDDTIRVFSVQPPHETYGMRKVKCLAEENLGGGVWRLKLIDMTSTADRCRLRVLASCMHAGARVVELEGPLSGEAWAVTALAQFEEHKSMNYGSDFVPAPGSNRLECVSTSFYDKLLCLWEVELA</sequence>
<evidence type="ECO:0000313" key="10">
    <source>
        <dbReference type="Proteomes" id="UP001224890"/>
    </source>
</evidence>